<feature type="compositionally biased region" description="Basic and acidic residues" evidence="5">
    <location>
        <begin position="42"/>
        <end position="51"/>
    </location>
</feature>
<reference evidence="7" key="1">
    <citation type="journal article" name="BMC Genomics">
        <title>Long-read sequencing and de novo genome assembly of marine medaka (Oryzias melastigma).</title>
        <authorList>
            <person name="Liang P."/>
            <person name="Saqib H.S.A."/>
            <person name="Ni X."/>
            <person name="Shen Y."/>
        </authorList>
    </citation>
    <scope>NUCLEOTIDE SEQUENCE</scope>
    <source>
        <strain evidence="7">Bigg-433</strain>
    </source>
</reference>
<dbReference type="InterPro" id="IPR020103">
    <property type="entry name" value="PsdUridine_synth_cat_dom_sf"/>
</dbReference>
<proteinExistence type="inferred from homology"/>
<comment type="similarity">
    <text evidence="1 4">Belongs to the tRNA pseudouridine synthase TruA family.</text>
</comment>
<dbReference type="Pfam" id="PF01416">
    <property type="entry name" value="PseudoU_synth_1"/>
    <property type="match status" value="1"/>
</dbReference>
<dbReference type="Gene3D" id="3.30.70.660">
    <property type="entry name" value="Pseudouridine synthase I, catalytic domain, C-terminal subdomain"/>
    <property type="match status" value="1"/>
</dbReference>
<evidence type="ECO:0000256" key="3">
    <source>
        <dbReference type="ARBA" id="ARBA00023235"/>
    </source>
</evidence>
<comment type="catalytic activity">
    <reaction evidence="4">
        <text>uridine(38/39/40) in tRNA = pseudouridine(38/39/40) in tRNA</text>
        <dbReference type="Rhea" id="RHEA:22376"/>
        <dbReference type="Rhea" id="RHEA-COMP:10085"/>
        <dbReference type="Rhea" id="RHEA-COMP:10087"/>
        <dbReference type="ChEBI" id="CHEBI:65314"/>
        <dbReference type="ChEBI" id="CHEBI:65315"/>
        <dbReference type="EC" id="5.4.99.12"/>
    </reaction>
</comment>
<dbReference type="InterPro" id="IPR001406">
    <property type="entry name" value="PsdUridine_synth_TruA"/>
</dbReference>
<feature type="region of interest" description="Disordered" evidence="5">
    <location>
        <begin position="38"/>
        <end position="98"/>
    </location>
</feature>
<evidence type="ECO:0000256" key="1">
    <source>
        <dbReference type="ARBA" id="ARBA00009375"/>
    </source>
</evidence>
<dbReference type="GO" id="GO:0031119">
    <property type="term" value="P:tRNA pseudouridine synthesis"/>
    <property type="evidence" value="ECO:0007669"/>
    <property type="project" value="TreeGrafter"/>
</dbReference>
<dbReference type="InterPro" id="IPR020097">
    <property type="entry name" value="PsdUridine_synth_TruA_a/b_dom"/>
</dbReference>
<protein>
    <recommendedName>
        <fullName evidence="4">tRNA pseudouridine synthase</fullName>
        <ecNumber evidence="4">5.4.99.12</ecNumber>
    </recommendedName>
</protein>
<keyword evidence="2 4" id="KW-0819">tRNA processing</keyword>
<keyword evidence="3 4" id="KW-0413">Isomerase</keyword>
<name>A0A834FKG0_ORYME</name>
<evidence type="ECO:0000259" key="6">
    <source>
        <dbReference type="Pfam" id="PF01416"/>
    </source>
</evidence>
<dbReference type="Proteomes" id="UP000646548">
    <property type="component" value="Unassembled WGS sequence"/>
</dbReference>
<feature type="domain" description="Pseudouridine synthase I TruA alpha/beta" evidence="6">
    <location>
        <begin position="233"/>
        <end position="362"/>
    </location>
</feature>
<dbReference type="SUPFAM" id="SSF55120">
    <property type="entry name" value="Pseudouridine synthase"/>
    <property type="match status" value="1"/>
</dbReference>
<gene>
    <name evidence="7" type="ORF">FQA47_024781</name>
</gene>
<evidence type="ECO:0000256" key="4">
    <source>
        <dbReference type="RuleBase" id="RU003792"/>
    </source>
</evidence>
<evidence type="ECO:0000313" key="7">
    <source>
        <dbReference type="EMBL" id="KAF6735718.1"/>
    </source>
</evidence>
<dbReference type="PANTHER" id="PTHR11142">
    <property type="entry name" value="PSEUDOURIDYLATE SYNTHASE"/>
    <property type="match status" value="1"/>
</dbReference>
<accession>A0A834FKG0</accession>
<comment type="caution">
    <text evidence="7">The sequence shown here is derived from an EMBL/GenBank/DDBJ whole genome shotgun (WGS) entry which is preliminary data.</text>
</comment>
<feature type="compositionally biased region" description="Polar residues" evidence="5">
    <location>
        <begin position="84"/>
        <end position="98"/>
    </location>
</feature>
<dbReference type="AlphaFoldDB" id="A0A834FKG0"/>
<evidence type="ECO:0000256" key="5">
    <source>
        <dbReference type="SAM" id="MobiDB-lite"/>
    </source>
</evidence>
<dbReference type="Gene3D" id="3.30.70.580">
    <property type="entry name" value="Pseudouridine synthase I, catalytic domain, N-terminal subdomain"/>
    <property type="match status" value="1"/>
</dbReference>
<dbReference type="EMBL" id="WKFB01000101">
    <property type="protein sequence ID" value="KAF6735718.1"/>
    <property type="molecule type" value="Genomic_DNA"/>
</dbReference>
<dbReference type="InterPro" id="IPR020094">
    <property type="entry name" value="TruA/RsuA/RluB/E/F_N"/>
</dbReference>
<sequence>MAAGIPLTSSSLTPLDRRLRDTEYEFSQRETADYYSAAAAAGERRGERRNSIGETAGGGESAQHRQPVILQPQTCMASRREQNNRNNTRAKQVSSTSHTALLQVSQLSKGSDSEVEAQQSRVPVRCRAGRTQACTAFSNSAHFDLQRKNNKPPFAEELLVEALNYHLKPEQIRINRAHRVPCDFHARYRAQSRTYVYRIALGVRHRTLLPLTESNLCWNIQDTELDEEAMREAAAVLVGTHDFSSFRAVSSDMSLKNPVKTLDVASVQMGNSFANMYFHRQISFLELTFTSRSFLYKQLLITGRFWLFWLQVRRMTGALVAVGRGLLTVSQLRALLEAKDSLAYPKNLVAPPHGLFLTRVAYRESDLLLQQPTT</sequence>
<dbReference type="EC" id="5.4.99.12" evidence="4"/>
<dbReference type="InterPro" id="IPR020095">
    <property type="entry name" value="PsdUridine_synth_TruA_C"/>
</dbReference>
<organism evidence="7 8">
    <name type="scientific">Oryzias melastigma</name>
    <name type="common">Marine medaka</name>
    <dbReference type="NCBI Taxonomy" id="30732"/>
    <lineage>
        <taxon>Eukaryota</taxon>
        <taxon>Metazoa</taxon>
        <taxon>Chordata</taxon>
        <taxon>Craniata</taxon>
        <taxon>Vertebrata</taxon>
        <taxon>Euteleostomi</taxon>
        <taxon>Actinopterygii</taxon>
        <taxon>Neopterygii</taxon>
        <taxon>Teleostei</taxon>
        <taxon>Neoteleostei</taxon>
        <taxon>Acanthomorphata</taxon>
        <taxon>Ovalentaria</taxon>
        <taxon>Atherinomorphae</taxon>
        <taxon>Beloniformes</taxon>
        <taxon>Adrianichthyidae</taxon>
        <taxon>Oryziinae</taxon>
        <taxon>Oryzias</taxon>
    </lineage>
</organism>
<evidence type="ECO:0000256" key="2">
    <source>
        <dbReference type="ARBA" id="ARBA00022694"/>
    </source>
</evidence>
<dbReference type="PANTHER" id="PTHR11142:SF0">
    <property type="entry name" value="TRNA PSEUDOURIDINE SYNTHASE-LIKE 1"/>
    <property type="match status" value="1"/>
</dbReference>
<dbReference type="GO" id="GO:0003723">
    <property type="term" value="F:RNA binding"/>
    <property type="evidence" value="ECO:0007669"/>
    <property type="project" value="InterPro"/>
</dbReference>
<evidence type="ECO:0000313" key="8">
    <source>
        <dbReference type="Proteomes" id="UP000646548"/>
    </source>
</evidence>
<dbReference type="GO" id="GO:0160147">
    <property type="term" value="F:tRNA pseudouridine(38-40) synthase activity"/>
    <property type="evidence" value="ECO:0007669"/>
    <property type="project" value="UniProtKB-EC"/>
</dbReference>